<protein>
    <recommendedName>
        <fullName evidence="3">TFIIS-type domain-containing protein</fullName>
    </recommendedName>
</protein>
<sequence length="218" mass="25631">MDIKEIDKQFFKHIRPKKGAPKNLLDLDLNDVTVAFLEASCIYDFNKWNDCEYYEAMNEEEKDGIGINHIYVAFNDEKQAEIFVVTDLNFWFNVENKEVYFQFDKPEGEYEGERLSPYIGVELPDTVRELCALYCKFKFHLLSIIVAKRREIESWIDEMHNPKPIVFDPDELVECTSCGFVHKGADRIKNNKEGVPNTFCPRCGHDCFYPEDREDLPF</sequence>
<evidence type="ECO:0000313" key="2">
    <source>
        <dbReference type="Proteomes" id="UP000658258"/>
    </source>
</evidence>
<dbReference type="RefSeq" id="WP_189630153.1">
    <property type="nucleotide sequence ID" value="NZ_BNAG01000003.1"/>
</dbReference>
<comment type="caution">
    <text evidence="1">The sequence shown here is derived from an EMBL/GenBank/DDBJ whole genome shotgun (WGS) entry which is preliminary data.</text>
</comment>
<evidence type="ECO:0008006" key="3">
    <source>
        <dbReference type="Google" id="ProtNLM"/>
    </source>
</evidence>
<name>A0ABQ3I7S3_9BACT</name>
<evidence type="ECO:0000313" key="1">
    <source>
        <dbReference type="EMBL" id="GHE65188.1"/>
    </source>
</evidence>
<gene>
    <name evidence="1" type="ORF">GCM10011340_20330</name>
</gene>
<dbReference type="Proteomes" id="UP000658258">
    <property type="component" value="Unassembled WGS sequence"/>
</dbReference>
<organism evidence="1 2">
    <name type="scientific">Roseivirga thermotolerans</name>
    <dbReference type="NCBI Taxonomy" id="1758176"/>
    <lineage>
        <taxon>Bacteria</taxon>
        <taxon>Pseudomonadati</taxon>
        <taxon>Bacteroidota</taxon>
        <taxon>Cytophagia</taxon>
        <taxon>Cytophagales</taxon>
        <taxon>Roseivirgaceae</taxon>
        <taxon>Roseivirga</taxon>
    </lineage>
</organism>
<reference evidence="2" key="1">
    <citation type="journal article" date="2019" name="Int. J. Syst. Evol. Microbiol.">
        <title>The Global Catalogue of Microorganisms (GCM) 10K type strain sequencing project: providing services to taxonomists for standard genome sequencing and annotation.</title>
        <authorList>
            <consortium name="The Broad Institute Genomics Platform"/>
            <consortium name="The Broad Institute Genome Sequencing Center for Infectious Disease"/>
            <person name="Wu L."/>
            <person name="Ma J."/>
        </authorList>
    </citation>
    <scope>NUCLEOTIDE SEQUENCE [LARGE SCALE GENOMIC DNA]</scope>
    <source>
        <strain evidence="2">CGMCC 1.15111</strain>
    </source>
</reference>
<accession>A0ABQ3I7S3</accession>
<keyword evidence="2" id="KW-1185">Reference proteome</keyword>
<proteinExistence type="predicted"/>
<dbReference type="EMBL" id="BNAG01000003">
    <property type="protein sequence ID" value="GHE65188.1"/>
    <property type="molecule type" value="Genomic_DNA"/>
</dbReference>